<dbReference type="InterPro" id="IPR011990">
    <property type="entry name" value="TPR-like_helical_dom_sf"/>
</dbReference>
<feature type="region of interest" description="Disordered" evidence="2">
    <location>
        <begin position="36"/>
        <end position="58"/>
    </location>
</feature>
<dbReference type="SUPFAM" id="SSF48452">
    <property type="entry name" value="TPR-like"/>
    <property type="match status" value="1"/>
</dbReference>
<comment type="caution">
    <text evidence="4">The sequence shown here is derived from an EMBL/GenBank/DDBJ whole genome shotgun (WGS) entry which is preliminary data.</text>
</comment>
<dbReference type="Gene3D" id="2.60.120.10">
    <property type="entry name" value="Jelly Rolls"/>
    <property type="match status" value="1"/>
</dbReference>
<dbReference type="Proteomes" id="UP001515480">
    <property type="component" value="Unassembled WGS sequence"/>
</dbReference>
<evidence type="ECO:0000313" key="5">
    <source>
        <dbReference type="Proteomes" id="UP001515480"/>
    </source>
</evidence>
<gene>
    <name evidence="4" type="ORF">AB1Y20_011477</name>
</gene>
<name>A0AB34IID0_PRYPA</name>
<dbReference type="Pfam" id="PF00027">
    <property type="entry name" value="cNMP_binding"/>
    <property type="match status" value="1"/>
</dbReference>
<dbReference type="PANTHER" id="PTHR24567">
    <property type="entry name" value="CRP FAMILY TRANSCRIPTIONAL REGULATORY PROTEIN"/>
    <property type="match status" value="1"/>
</dbReference>
<sequence length="539" mass="57831">MDSAHPGALPPQPALQRGSSFLPSFLPSSALKHGLPRNSFKLKSRPSSAQPPSCLSRPSSCLARPGFFTRPSSAASLGAPPAAPLADAQQRGADPKQIAAALVARGHAASARGDLRAALALYSRAISLHASEAEYYTTRALLYRKLDRWYEAIADYAQARRLEARGEARGEAWRPAVVTRASSAALGEAEGAPAREVLKALGTRTSLRTAADAAALSAAAGGAAVFAEFDEKERQKLCAVAEGTTLAAGQTVDLRLLKGQACVVCFGRLTAAAAGEGTAHTTLGPSDEFGGSSFLAEPTSSADDCLVADCFTGFLQLSDSLLAEAHANKGAEVVRFVQSVPMLASLPTEKLARLVASLQTRRHKRGEVIFAQGETPQGLCILREGRCAVTRTLTAAPGEREREIRLDTMLPRDTFGGDSVLQGTLRNHASVVAETDVVVLHVPRSEFGANLLSDEALRALQLNNKLSRPSDEVLRNRHETEQAWRRAKQRYIREVLHEAKETKLVKHRLTRNPNMLPSSSFESSSRKTRYKTSAWNNTT</sequence>
<dbReference type="SUPFAM" id="SSF51206">
    <property type="entry name" value="cAMP-binding domain-like"/>
    <property type="match status" value="1"/>
</dbReference>
<evidence type="ECO:0000256" key="1">
    <source>
        <dbReference type="PROSITE-ProRule" id="PRU00339"/>
    </source>
</evidence>
<feature type="domain" description="Cyclic nucleotide-binding" evidence="3">
    <location>
        <begin position="342"/>
        <end position="468"/>
    </location>
</feature>
<feature type="repeat" description="TPR" evidence="1">
    <location>
        <begin position="99"/>
        <end position="132"/>
    </location>
</feature>
<feature type="region of interest" description="Disordered" evidence="2">
    <location>
        <begin position="510"/>
        <end position="539"/>
    </location>
</feature>
<keyword evidence="1" id="KW-0802">TPR repeat</keyword>
<dbReference type="SMART" id="SM00028">
    <property type="entry name" value="TPR"/>
    <property type="match status" value="2"/>
</dbReference>
<dbReference type="SMART" id="SM00100">
    <property type="entry name" value="cNMP"/>
    <property type="match status" value="1"/>
</dbReference>
<dbReference type="PROSITE" id="PS50005">
    <property type="entry name" value="TPR"/>
    <property type="match status" value="1"/>
</dbReference>
<reference evidence="4 5" key="1">
    <citation type="journal article" date="2024" name="Science">
        <title>Giant polyketide synthase enzymes in the biosynthesis of giant marine polyether toxins.</title>
        <authorList>
            <person name="Fallon T.R."/>
            <person name="Shende V.V."/>
            <person name="Wierzbicki I.H."/>
            <person name="Pendleton A.L."/>
            <person name="Watervoot N.F."/>
            <person name="Auber R.P."/>
            <person name="Gonzalez D.J."/>
            <person name="Wisecaver J.H."/>
            <person name="Moore B.S."/>
        </authorList>
    </citation>
    <scope>NUCLEOTIDE SEQUENCE [LARGE SCALE GENOMIC DNA]</scope>
    <source>
        <strain evidence="4 5">12B1</strain>
    </source>
</reference>
<evidence type="ECO:0000259" key="3">
    <source>
        <dbReference type="PROSITE" id="PS50042"/>
    </source>
</evidence>
<dbReference type="EMBL" id="JBGBPQ010000025">
    <property type="protein sequence ID" value="KAL1499267.1"/>
    <property type="molecule type" value="Genomic_DNA"/>
</dbReference>
<dbReference type="CDD" id="cd00038">
    <property type="entry name" value="CAP_ED"/>
    <property type="match status" value="1"/>
</dbReference>
<dbReference type="InterPro" id="IPR000595">
    <property type="entry name" value="cNMP-bd_dom"/>
</dbReference>
<dbReference type="PANTHER" id="PTHR24567:SF26">
    <property type="entry name" value="REGULATORY PROTEIN YEIL"/>
    <property type="match status" value="1"/>
</dbReference>
<dbReference type="InterPro" id="IPR014710">
    <property type="entry name" value="RmlC-like_jellyroll"/>
</dbReference>
<dbReference type="InterPro" id="IPR018490">
    <property type="entry name" value="cNMP-bd_dom_sf"/>
</dbReference>
<dbReference type="AlphaFoldDB" id="A0AB34IID0"/>
<protein>
    <recommendedName>
        <fullName evidence="3">Cyclic nucleotide-binding domain-containing protein</fullName>
    </recommendedName>
</protein>
<dbReference type="PROSITE" id="PS50042">
    <property type="entry name" value="CNMP_BINDING_3"/>
    <property type="match status" value="1"/>
</dbReference>
<feature type="region of interest" description="Disordered" evidence="2">
    <location>
        <begin position="1"/>
        <end position="21"/>
    </location>
</feature>
<proteinExistence type="predicted"/>
<organism evidence="4 5">
    <name type="scientific">Prymnesium parvum</name>
    <name type="common">Toxic golden alga</name>
    <dbReference type="NCBI Taxonomy" id="97485"/>
    <lineage>
        <taxon>Eukaryota</taxon>
        <taxon>Haptista</taxon>
        <taxon>Haptophyta</taxon>
        <taxon>Prymnesiophyceae</taxon>
        <taxon>Prymnesiales</taxon>
        <taxon>Prymnesiaceae</taxon>
        <taxon>Prymnesium</taxon>
    </lineage>
</organism>
<evidence type="ECO:0000256" key="2">
    <source>
        <dbReference type="SAM" id="MobiDB-lite"/>
    </source>
</evidence>
<dbReference type="InterPro" id="IPR050397">
    <property type="entry name" value="Env_Response_Regulators"/>
</dbReference>
<dbReference type="GO" id="GO:0005829">
    <property type="term" value="C:cytosol"/>
    <property type="evidence" value="ECO:0007669"/>
    <property type="project" value="TreeGrafter"/>
</dbReference>
<accession>A0AB34IID0</accession>
<keyword evidence="5" id="KW-1185">Reference proteome</keyword>
<evidence type="ECO:0000313" key="4">
    <source>
        <dbReference type="EMBL" id="KAL1499267.1"/>
    </source>
</evidence>
<dbReference type="Gene3D" id="1.25.40.10">
    <property type="entry name" value="Tetratricopeptide repeat domain"/>
    <property type="match status" value="1"/>
</dbReference>
<dbReference type="InterPro" id="IPR019734">
    <property type="entry name" value="TPR_rpt"/>
</dbReference>
<dbReference type="GO" id="GO:0003700">
    <property type="term" value="F:DNA-binding transcription factor activity"/>
    <property type="evidence" value="ECO:0007669"/>
    <property type="project" value="TreeGrafter"/>
</dbReference>